<evidence type="ECO:0000256" key="1">
    <source>
        <dbReference type="SAM" id="MobiDB-lite"/>
    </source>
</evidence>
<gene>
    <name evidence="2" type="ORF">SCLCIDRAFT_126125</name>
</gene>
<sequence length="669" mass="75738">MTLIYSGHVCQACEWLQCSLEGDLTAEGTTSTETNCPSTEEFYNDPLSKDAFERIPNKHSNEALLLYLAWRGFQEQVSQSTVEGIHAALKWHWDRVFSGDVFQGQWQYNKMQQHWEGNPVQSGEIDDLMKAIKHKIKANNVPRMHSATMKMEYMDMMLTWSKSKCPFNVLPPGEVLSVKTHSEILWHLEQLVFHSMAWTLWMSAAAMDAVLIKYLDGEESLLTADEQWMHFWVHLRNRKGWQKKLDGGMRDINLQMANQYRLYPRPQTPTCDSFLEDPDLTLALWIKWVEHIHLRCPMSQTDFMFPLLGPNGVLQPGKVLLHKTIQKLLNKATTGAGIPGTFSTHCFWCGGAQYCFMLSPKPWLLKWVHWWGGWAEGEQKDTLMQYLLDELNAHENDHSDALALEQPPAGEAALAQPATMEMAHHVVSASQMAMSDDVKSLREQLGEMANCSLSNCVCPGTWCLLNPSPLSVQSSNDTPNHAQLPSFHLNPATNHDCPTLLSSQAAGQHSAPSPPPPSSLPLSQLVLHIPNVPILLEDGMSMLPKLKSWRVIMSHWTEGAPQLGLPTPLKDWPHKHYNGANWQFNQKYLQHKMIVMEFLNEFEGNKANFLCTTQQGHTAVHKAIQDAHKQYGRSGEHCCVTLDRTVILNADLPHCHPSSCEWLMSLPPP</sequence>
<feature type="region of interest" description="Disordered" evidence="1">
    <location>
        <begin position="498"/>
        <end position="519"/>
    </location>
</feature>
<reference evidence="2 3" key="1">
    <citation type="submission" date="2014-04" db="EMBL/GenBank/DDBJ databases">
        <authorList>
            <consortium name="DOE Joint Genome Institute"/>
            <person name="Kuo A."/>
            <person name="Kohler A."/>
            <person name="Nagy L.G."/>
            <person name="Floudas D."/>
            <person name="Copeland A."/>
            <person name="Barry K.W."/>
            <person name="Cichocki N."/>
            <person name="Veneault-Fourrey C."/>
            <person name="LaButti K."/>
            <person name="Lindquist E.A."/>
            <person name="Lipzen A."/>
            <person name="Lundell T."/>
            <person name="Morin E."/>
            <person name="Murat C."/>
            <person name="Sun H."/>
            <person name="Tunlid A."/>
            <person name="Henrissat B."/>
            <person name="Grigoriev I.V."/>
            <person name="Hibbett D.S."/>
            <person name="Martin F."/>
            <person name="Nordberg H.P."/>
            <person name="Cantor M.N."/>
            <person name="Hua S.X."/>
        </authorList>
    </citation>
    <scope>NUCLEOTIDE SEQUENCE [LARGE SCALE GENOMIC DNA]</scope>
    <source>
        <strain evidence="2 3">Foug A</strain>
    </source>
</reference>
<evidence type="ECO:0000313" key="3">
    <source>
        <dbReference type="Proteomes" id="UP000053989"/>
    </source>
</evidence>
<evidence type="ECO:0000313" key="2">
    <source>
        <dbReference type="EMBL" id="KIM59454.1"/>
    </source>
</evidence>
<feature type="compositionally biased region" description="Low complexity" evidence="1">
    <location>
        <begin position="502"/>
        <end position="511"/>
    </location>
</feature>
<dbReference type="HOGENOM" id="CLU_013901_0_1_1"/>
<name>A0A0C3DTD2_9AGAM</name>
<keyword evidence="3" id="KW-1185">Reference proteome</keyword>
<dbReference type="EMBL" id="KN822073">
    <property type="protein sequence ID" value="KIM59454.1"/>
    <property type="molecule type" value="Genomic_DNA"/>
</dbReference>
<dbReference type="OrthoDB" id="164951at2759"/>
<accession>A0A0C3DTD2</accession>
<reference evidence="3" key="2">
    <citation type="submission" date="2015-01" db="EMBL/GenBank/DDBJ databases">
        <title>Evolutionary Origins and Diversification of the Mycorrhizal Mutualists.</title>
        <authorList>
            <consortium name="DOE Joint Genome Institute"/>
            <consortium name="Mycorrhizal Genomics Consortium"/>
            <person name="Kohler A."/>
            <person name="Kuo A."/>
            <person name="Nagy L.G."/>
            <person name="Floudas D."/>
            <person name="Copeland A."/>
            <person name="Barry K.W."/>
            <person name="Cichocki N."/>
            <person name="Veneault-Fourrey C."/>
            <person name="LaButti K."/>
            <person name="Lindquist E.A."/>
            <person name="Lipzen A."/>
            <person name="Lundell T."/>
            <person name="Morin E."/>
            <person name="Murat C."/>
            <person name="Riley R."/>
            <person name="Ohm R."/>
            <person name="Sun H."/>
            <person name="Tunlid A."/>
            <person name="Henrissat B."/>
            <person name="Grigoriev I.V."/>
            <person name="Hibbett D.S."/>
            <person name="Martin F."/>
        </authorList>
    </citation>
    <scope>NUCLEOTIDE SEQUENCE [LARGE SCALE GENOMIC DNA]</scope>
    <source>
        <strain evidence="3">Foug A</strain>
    </source>
</reference>
<protein>
    <submittedName>
        <fullName evidence="2">Uncharacterized protein</fullName>
    </submittedName>
</protein>
<dbReference type="Proteomes" id="UP000053989">
    <property type="component" value="Unassembled WGS sequence"/>
</dbReference>
<organism evidence="2 3">
    <name type="scientific">Scleroderma citrinum Foug A</name>
    <dbReference type="NCBI Taxonomy" id="1036808"/>
    <lineage>
        <taxon>Eukaryota</taxon>
        <taxon>Fungi</taxon>
        <taxon>Dikarya</taxon>
        <taxon>Basidiomycota</taxon>
        <taxon>Agaricomycotina</taxon>
        <taxon>Agaricomycetes</taxon>
        <taxon>Agaricomycetidae</taxon>
        <taxon>Boletales</taxon>
        <taxon>Sclerodermatineae</taxon>
        <taxon>Sclerodermataceae</taxon>
        <taxon>Scleroderma</taxon>
    </lineage>
</organism>
<dbReference type="InParanoid" id="A0A0C3DTD2"/>
<proteinExistence type="predicted"/>
<dbReference type="STRING" id="1036808.A0A0C3DTD2"/>
<dbReference type="AlphaFoldDB" id="A0A0C3DTD2"/>